<keyword evidence="2" id="KW-0808">Transferase</keyword>
<accession>A0ABP8HVX0</accession>
<dbReference type="Pfam" id="PF00590">
    <property type="entry name" value="TP_methylase"/>
    <property type="match status" value="1"/>
</dbReference>
<reference evidence="3" key="1">
    <citation type="journal article" date="2019" name="Int. J. Syst. Evol. Microbiol.">
        <title>The Global Catalogue of Microorganisms (GCM) 10K type strain sequencing project: providing services to taxonomists for standard genome sequencing and annotation.</title>
        <authorList>
            <consortium name="The Broad Institute Genomics Platform"/>
            <consortium name="The Broad Institute Genome Sequencing Center for Infectious Disease"/>
            <person name="Wu L."/>
            <person name="Ma J."/>
        </authorList>
    </citation>
    <scope>NUCLEOTIDE SEQUENCE [LARGE SCALE GENOMIC DNA]</scope>
    <source>
        <strain evidence="3">JCM 17727</strain>
    </source>
</reference>
<sequence length="264" mass="29852">MKEQRGSFVAVSTGMLLAGHITARCQKIIEEADVIYCLVPHALCETWLKNCNSNVKSLQPYYKKGRNRVQTYEKMVDVMMNDVREGKRVCGAFYGHAGVFSCVPHMAIEQSHKEGFVAYMEPGISAEACLYADLQIDPGNYGVQSIEATQLMLFDHTLNTKGYILLWQIAIAGDHTASKFSSDESKLQCLVNHLYKDIPSDHEVIIYEAKFTPLDEVRKEKVKLMDLPKQELKLHSTLVIPPVQELEYDQAMLRELGITGLEYT</sequence>
<dbReference type="CDD" id="cd19916">
    <property type="entry name" value="OphMA_like"/>
    <property type="match status" value="1"/>
</dbReference>
<protein>
    <submittedName>
        <fullName evidence="2">SAM-dependent methyltransferase</fullName>
    </submittedName>
</protein>
<organism evidence="2 3">
    <name type="scientific">Kangiella taiwanensis</name>
    <dbReference type="NCBI Taxonomy" id="1079179"/>
    <lineage>
        <taxon>Bacteria</taxon>
        <taxon>Pseudomonadati</taxon>
        <taxon>Pseudomonadota</taxon>
        <taxon>Gammaproteobacteria</taxon>
        <taxon>Kangiellales</taxon>
        <taxon>Kangiellaceae</taxon>
        <taxon>Kangiella</taxon>
    </lineage>
</organism>
<evidence type="ECO:0000313" key="3">
    <source>
        <dbReference type="Proteomes" id="UP001501294"/>
    </source>
</evidence>
<evidence type="ECO:0000259" key="1">
    <source>
        <dbReference type="Pfam" id="PF00590"/>
    </source>
</evidence>
<keyword evidence="3" id="KW-1185">Reference proteome</keyword>
<feature type="domain" description="Tetrapyrrole methylase" evidence="1">
    <location>
        <begin position="8"/>
        <end position="168"/>
    </location>
</feature>
<dbReference type="RefSeq" id="WP_223577040.1">
    <property type="nucleotide sequence ID" value="NZ_BAABFU010000001.1"/>
</dbReference>
<keyword evidence="2" id="KW-0489">Methyltransferase</keyword>
<dbReference type="InterPro" id="IPR035996">
    <property type="entry name" value="4pyrrol_Methylase_sf"/>
</dbReference>
<dbReference type="Gene3D" id="3.40.1010.10">
    <property type="entry name" value="Cobalt-precorrin-4 Transmethylase, Domain 1"/>
    <property type="match status" value="1"/>
</dbReference>
<comment type="caution">
    <text evidence="2">The sequence shown here is derived from an EMBL/GenBank/DDBJ whole genome shotgun (WGS) entry which is preliminary data.</text>
</comment>
<dbReference type="SUPFAM" id="SSF53790">
    <property type="entry name" value="Tetrapyrrole methylase"/>
    <property type="match status" value="1"/>
</dbReference>
<dbReference type="InterPro" id="IPR000878">
    <property type="entry name" value="4pyrrol_Mease"/>
</dbReference>
<gene>
    <name evidence="2" type="ORF">GCM10023150_06350</name>
</gene>
<evidence type="ECO:0000313" key="2">
    <source>
        <dbReference type="EMBL" id="GAA4345725.1"/>
    </source>
</evidence>
<dbReference type="InterPro" id="IPR014777">
    <property type="entry name" value="4pyrrole_Mease_sub1"/>
</dbReference>
<dbReference type="Proteomes" id="UP001501294">
    <property type="component" value="Unassembled WGS sequence"/>
</dbReference>
<dbReference type="EMBL" id="BAABFU010000001">
    <property type="protein sequence ID" value="GAA4345725.1"/>
    <property type="molecule type" value="Genomic_DNA"/>
</dbReference>
<dbReference type="GO" id="GO:0008168">
    <property type="term" value="F:methyltransferase activity"/>
    <property type="evidence" value="ECO:0007669"/>
    <property type="project" value="UniProtKB-KW"/>
</dbReference>
<dbReference type="GO" id="GO:0032259">
    <property type="term" value="P:methylation"/>
    <property type="evidence" value="ECO:0007669"/>
    <property type="project" value="UniProtKB-KW"/>
</dbReference>
<proteinExistence type="predicted"/>
<name>A0ABP8HVX0_9GAMM</name>